<dbReference type="AlphaFoldDB" id="A0A084H0V1"/>
<evidence type="ECO:0000259" key="9">
    <source>
        <dbReference type="Pfam" id="PF02687"/>
    </source>
</evidence>
<feature type="transmembrane region" description="Helical" evidence="8">
    <location>
        <begin position="21"/>
        <end position="45"/>
    </location>
</feature>
<dbReference type="OrthoDB" id="9770099at2"/>
<organism evidence="11 12">
    <name type="scientific">Metabacillus indicus</name>
    <name type="common">Bacillus indicus</name>
    <dbReference type="NCBI Taxonomy" id="246786"/>
    <lineage>
        <taxon>Bacteria</taxon>
        <taxon>Bacillati</taxon>
        <taxon>Bacillota</taxon>
        <taxon>Bacilli</taxon>
        <taxon>Bacillales</taxon>
        <taxon>Bacillaceae</taxon>
        <taxon>Metabacillus</taxon>
    </lineage>
</organism>
<dbReference type="InterPro" id="IPR003838">
    <property type="entry name" value="ABC3_permease_C"/>
</dbReference>
<evidence type="ECO:0000256" key="5">
    <source>
        <dbReference type="ARBA" id="ARBA00023136"/>
    </source>
</evidence>
<gene>
    <name evidence="11" type="ORF">GS18_0207900</name>
</gene>
<keyword evidence="4 8" id="KW-1133">Transmembrane helix</keyword>
<evidence type="ECO:0000256" key="2">
    <source>
        <dbReference type="ARBA" id="ARBA00022475"/>
    </source>
</evidence>
<comment type="caution">
    <text evidence="11">The sequence shown here is derived from an EMBL/GenBank/DDBJ whole genome shotgun (WGS) entry which is preliminary data.</text>
</comment>
<evidence type="ECO:0000256" key="1">
    <source>
        <dbReference type="ARBA" id="ARBA00004651"/>
    </source>
</evidence>
<dbReference type="Pfam" id="PF02687">
    <property type="entry name" value="FtsX"/>
    <property type="match status" value="1"/>
</dbReference>
<dbReference type="Proteomes" id="UP000028549">
    <property type="component" value="Unassembled WGS sequence"/>
</dbReference>
<evidence type="ECO:0000313" key="11">
    <source>
        <dbReference type="EMBL" id="KEZ53213.1"/>
    </source>
</evidence>
<proteinExistence type="inferred from homology"/>
<dbReference type="InterPro" id="IPR025857">
    <property type="entry name" value="MacB_PCD"/>
</dbReference>
<feature type="transmembrane region" description="Helical" evidence="8">
    <location>
        <begin position="358"/>
        <end position="382"/>
    </location>
</feature>
<feature type="transmembrane region" description="Helical" evidence="8">
    <location>
        <begin position="402"/>
        <end position="422"/>
    </location>
</feature>
<dbReference type="PANTHER" id="PTHR30572">
    <property type="entry name" value="MEMBRANE COMPONENT OF TRANSPORTER-RELATED"/>
    <property type="match status" value="1"/>
</dbReference>
<evidence type="ECO:0000259" key="10">
    <source>
        <dbReference type="Pfam" id="PF12704"/>
    </source>
</evidence>
<name>A0A084H0V1_METID</name>
<feature type="transmembrane region" description="Helical" evidence="8">
    <location>
        <begin position="296"/>
        <end position="321"/>
    </location>
</feature>
<feature type="domain" description="ABC3 transporter permease C-terminal" evidence="9">
    <location>
        <begin position="306"/>
        <end position="435"/>
    </location>
</feature>
<reference evidence="11 12" key="1">
    <citation type="journal article" date="2005" name="Int. J. Syst. Evol. Microbiol.">
        <title>Bacillus cibi sp. nov., isolated from jeotgal, a traditional Korean fermented seafood.</title>
        <authorList>
            <person name="Yoon J.H."/>
            <person name="Lee C.H."/>
            <person name="Oh T.K."/>
        </authorList>
    </citation>
    <scope>NUCLEOTIDE SEQUENCE [LARGE SCALE GENOMIC DNA]</scope>
    <source>
        <strain evidence="11 12">DSM 16189</strain>
    </source>
</reference>
<keyword evidence="5 8" id="KW-0472">Membrane</keyword>
<accession>A0A084H0V1</accession>
<keyword evidence="2" id="KW-1003">Cell membrane</keyword>
<evidence type="ECO:0000313" key="12">
    <source>
        <dbReference type="Proteomes" id="UP000028549"/>
    </source>
</evidence>
<evidence type="ECO:0000256" key="8">
    <source>
        <dbReference type="SAM" id="Phobius"/>
    </source>
</evidence>
<feature type="domain" description="MacB-like periplasmic core" evidence="10">
    <location>
        <begin position="22"/>
        <end position="279"/>
    </location>
</feature>
<sequence>MKFRDQLGLVRRNMKKNRMRVFMTVLATTIGCAFLIVLASVGFGMQKSMQEELLSAQKLNEIQISGKETDAGFEQGNDEQIKELEDTENVAAVVRRSYATTTGQTAAKLGDRTADYSNPLLTNMENEFKANLKLDSGKAPKNDREVIVGHHFAASLLTDAERKKRDEQAQNPETAAEEPEGYQGELIGKEIVLTQTEQINGKSETKSWTFTISGITKAPAKDYLQDMSIYISDNWKEDMQGLAAKSDAADEVEQQEYNEIKVYTASVEDVKGVTDSLKDKGYLVYSITEELENMNLFFNAFKAGLIFVGTVAVLIASIGIFNTMTMAVTERTQEIGIMKAIGAQPGVIRRIFLLESAFIGLLGAVLGVIIAYAVSFAANFAIPLVLGAVSEGSMEGVDFTFSYIPLSLVLIAGGISLGVALISGLRPAVKATNINVLSALRREL</sequence>
<evidence type="ECO:0000256" key="6">
    <source>
        <dbReference type="ARBA" id="ARBA00038076"/>
    </source>
</evidence>
<dbReference type="GO" id="GO:0022857">
    <property type="term" value="F:transmembrane transporter activity"/>
    <property type="evidence" value="ECO:0007669"/>
    <property type="project" value="TreeGrafter"/>
</dbReference>
<dbReference type="GO" id="GO:0005886">
    <property type="term" value="C:plasma membrane"/>
    <property type="evidence" value="ECO:0007669"/>
    <property type="project" value="UniProtKB-SubCell"/>
</dbReference>
<dbReference type="STRING" id="246786.GS18_0207900"/>
<evidence type="ECO:0000256" key="7">
    <source>
        <dbReference type="SAM" id="MobiDB-lite"/>
    </source>
</evidence>
<dbReference type="InterPro" id="IPR050250">
    <property type="entry name" value="Macrolide_Exporter_MacB"/>
</dbReference>
<dbReference type="PANTHER" id="PTHR30572:SF4">
    <property type="entry name" value="ABC TRANSPORTER PERMEASE YTRF"/>
    <property type="match status" value="1"/>
</dbReference>
<keyword evidence="12" id="KW-1185">Reference proteome</keyword>
<protein>
    <recommendedName>
        <fullName evidence="13">Macrolide ABC transporter permease</fullName>
    </recommendedName>
</protein>
<dbReference type="PROSITE" id="PS51257">
    <property type="entry name" value="PROKAR_LIPOPROTEIN"/>
    <property type="match status" value="1"/>
</dbReference>
<feature type="region of interest" description="Disordered" evidence="7">
    <location>
        <begin position="158"/>
        <end position="184"/>
    </location>
</feature>
<evidence type="ECO:0008006" key="13">
    <source>
        <dbReference type="Google" id="ProtNLM"/>
    </source>
</evidence>
<dbReference type="RefSeq" id="WP_029565864.1">
    <property type="nucleotide sequence ID" value="NZ_JNVC02000003.1"/>
</dbReference>
<comment type="subcellular location">
    <subcellularLocation>
        <location evidence="1">Cell membrane</location>
        <topology evidence="1">Multi-pass membrane protein</topology>
    </subcellularLocation>
</comment>
<feature type="compositionally biased region" description="Basic and acidic residues" evidence="7">
    <location>
        <begin position="159"/>
        <end position="168"/>
    </location>
</feature>
<dbReference type="Pfam" id="PF12704">
    <property type="entry name" value="MacB_PCD"/>
    <property type="match status" value="1"/>
</dbReference>
<evidence type="ECO:0000256" key="4">
    <source>
        <dbReference type="ARBA" id="ARBA00022989"/>
    </source>
</evidence>
<dbReference type="EMBL" id="JNVC02000003">
    <property type="protein sequence ID" value="KEZ53213.1"/>
    <property type="molecule type" value="Genomic_DNA"/>
</dbReference>
<comment type="similarity">
    <text evidence="6">Belongs to the ABC-4 integral membrane protein family.</text>
</comment>
<evidence type="ECO:0000256" key="3">
    <source>
        <dbReference type="ARBA" id="ARBA00022692"/>
    </source>
</evidence>
<keyword evidence="3 8" id="KW-0812">Transmembrane</keyword>